<gene>
    <name evidence="1" type="ORF">DVH24_004626</name>
</gene>
<evidence type="ECO:0000313" key="2">
    <source>
        <dbReference type="Proteomes" id="UP000290289"/>
    </source>
</evidence>
<dbReference type="PANTHER" id="PTHR36063:SF1">
    <property type="entry name" value="ARABIDOPSIS THALIANA GENOMIC DNA, CHROMOSOME 5, P1 CLONE:MOK16"/>
    <property type="match status" value="1"/>
</dbReference>
<keyword evidence="2" id="KW-1185">Reference proteome</keyword>
<accession>A0A498IEY1</accession>
<dbReference type="AlphaFoldDB" id="A0A498IEY1"/>
<proteinExistence type="predicted"/>
<name>A0A498IEY1_MALDO</name>
<protein>
    <submittedName>
        <fullName evidence="1">Uncharacterized protein</fullName>
    </submittedName>
</protein>
<dbReference type="PANTHER" id="PTHR36063">
    <property type="entry name" value="ARABIDOPSIS THALIANA GENOMIC DNA, CHROMOSOME 5, P1 CLONE:MOK16"/>
    <property type="match status" value="1"/>
</dbReference>
<dbReference type="Proteomes" id="UP000290289">
    <property type="component" value="Chromosome 12"/>
</dbReference>
<comment type="caution">
    <text evidence="1">The sequence shown here is derived from an EMBL/GenBank/DDBJ whole genome shotgun (WGS) entry which is preliminary data.</text>
</comment>
<reference evidence="1 2" key="1">
    <citation type="submission" date="2018-10" db="EMBL/GenBank/DDBJ databases">
        <title>A high-quality apple genome assembly.</title>
        <authorList>
            <person name="Hu J."/>
        </authorList>
    </citation>
    <scope>NUCLEOTIDE SEQUENCE [LARGE SCALE GENOMIC DNA]</scope>
    <source>
        <strain evidence="2">cv. HFTH1</strain>
        <tissue evidence="1">Young leaf</tissue>
    </source>
</reference>
<dbReference type="EMBL" id="RDQH01000338">
    <property type="protein sequence ID" value="RXH80712.1"/>
    <property type="molecule type" value="Genomic_DNA"/>
</dbReference>
<evidence type="ECO:0000313" key="1">
    <source>
        <dbReference type="EMBL" id="RXH80712.1"/>
    </source>
</evidence>
<sequence length="66" mass="7283">MVEVSCVTHAIAENAFKFQASMAKGMRNLNAWIEVAPAPAIYPRKISNSPTLETILEESVEECDDD</sequence>
<organism evidence="1 2">
    <name type="scientific">Malus domestica</name>
    <name type="common">Apple</name>
    <name type="synonym">Pyrus malus</name>
    <dbReference type="NCBI Taxonomy" id="3750"/>
    <lineage>
        <taxon>Eukaryota</taxon>
        <taxon>Viridiplantae</taxon>
        <taxon>Streptophyta</taxon>
        <taxon>Embryophyta</taxon>
        <taxon>Tracheophyta</taxon>
        <taxon>Spermatophyta</taxon>
        <taxon>Magnoliopsida</taxon>
        <taxon>eudicotyledons</taxon>
        <taxon>Gunneridae</taxon>
        <taxon>Pentapetalae</taxon>
        <taxon>rosids</taxon>
        <taxon>fabids</taxon>
        <taxon>Rosales</taxon>
        <taxon>Rosaceae</taxon>
        <taxon>Amygdaloideae</taxon>
        <taxon>Maleae</taxon>
        <taxon>Malus</taxon>
    </lineage>
</organism>